<protein>
    <recommendedName>
        <fullName evidence="3">Ada DNA repair metal-binding domain-containing protein</fullName>
    </recommendedName>
</protein>
<dbReference type="SUPFAM" id="SSF57884">
    <property type="entry name" value="Ada DNA repair protein, N-terminal domain (N-Ada 10)"/>
    <property type="match status" value="1"/>
</dbReference>
<name>A0A385SR05_9BACT</name>
<evidence type="ECO:0000313" key="1">
    <source>
        <dbReference type="EMBL" id="AYB32996.1"/>
    </source>
</evidence>
<dbReference type="Proteomes" id="UP000266183">
    <property type="component" value="Chromosome"/>
</dbReference>
<dbReference type="KEGG" id="chk:D4L85_21525"/>
<dbReference type="InterPro" id="IPR043914">
    <property type="entry name" value="DUF5763"/>
</dbReference>
<dbReference type="Pfam" id="PF19067">
    <property type="entry name" value="DUF5763"/>
    <property type="match status" value="1"/>
</dbReference>
<dbReference type="EMBL" id="CP032382">
    <property type="protein sequence ID" value="AYB32996.1"/>
    <property type="molecule type" value="Genomic_DNA"/>
</dbReference>
<gene>
    <name evidence="1" type="ORF">D4L85_21525</name>
</gene>
<dbReference type="InterPro" id="IPR035451">
    <property type="entry name" value="Ada-like_dom_sf"/>
</dbReference>
<evidence type="ECO:0008006" key="3">
    <source>
        <dbReference type="Google" id="ProtNLM"/>
    </source>
</evidence>
<sequence length="130" mass="14364">MHMHHTVVQKISRQHFVRITLWLLFLAATTGSKAQSVFITRTGEKYHEGSCVHLHSSKIPITLSEARKRGYTACSVCRPDAQVLPAADLPAKTDSTTNEKQASTQCTATTKAGTRCKRAASSNGRCWQHQ</sequence>
<dbReference type="AlphaFoldDB" id="A0A385SR05"/>
<accession>A0A385SR05</accession>
<evidence type="ECO:0000313" key="2">
    <source>
        <dbReference type="Proteomes" id="UP000266183"/>
    </source>
</evidence>
<reference evidence="2" key="1">
    <citation type="submission" date="2018-09" db="EMBL/GenBank/DDBJ databases">
        <title>Chryseolinea sp. KIS68-18 isolated from soil.</title>
        <authorList>
            <person name="Weon H.-Y."/>
            <person name="Kwon S.-W."/>
            <person name="Lee S.A."/>
        </authorList>
    </citation>
    <scope>NUCLEOTIDE SEQUENCE [LARGE SCALE GENOMIC DNA]</scope>
    <source>
        <strain evidence="2">KIS68-18</strain>
    </source>
</reference>
<organism evidence="1 2">
    <name type="scientific">Chryseolinea soli</name>
    <dbReference type="NCBI Taxonomy" id="2321403"/>
    <lineage>
        <taxon>Bacteria</taxon>
        <taxon>Pseudomonadati</taxon>
        <taxon>Bacteroidota</taxon>
        <taxon>Cytophagia</taxon>
        <taxon>Cytophagales</taxon>
        <taxon>Fulvivirgaceae</taxon>
        <taxon>Chryseolinea</taxon>
    </lineage>
</organism>
<proteinExistence type="predicted"/>
<keyword evidence="2" id="KW-1185">Reference proteome</keyword>